<dbReference type="SUPFAM" id="SSF75516">
    <property type="entry name" value="Pheromone-binding domain of LuxR-like quorum-sensing transcription factors"/>
    <property type="match status" value="1"/>
</dbReference>
<dbReference type="Gene3D" id="3.30.450.80">
    <property type="entry name" value="Transcription factor LuxR-like, autoinducer-binding domain"/>
    <property type="match status" value="1"/>
</dbReference>
<reference evidence="6" key="1">
    <citation type="submission" date="2015-07" db="EMBL/GenBank/DDBJ databases">
        <title>Whole genome sequence of an Ensifer adhaerens strain isolated from a cave pool in the Wind Cave National Park.</title>
        <authorList>
            <person name="Eng W.W.H."/>
            <person name="Gan H.M."/>
            <person name="Barton H.A."/>
            <person name="Savka M.A."/>
        </authorList>
    </citation>
    <scope>NUCLEOTIDE SEQUENCE [LARGE SCALE GENOMIC DNA]</scope>
    <source>
        <strain evidence="6">SD006</strain>
    </source>
</reference>
<gene>
    <name evidence="5" type="ORF">AC244_21400</name>
</gene>
<organism evidence="5 6">
    <name type="scientific">Ensifer adhaerens</name>
    <name type="common">Sinorhizobium morelense</name>
    <dbReference type="NCBI Taxonomy" id="106592"/>
    <lineage>
        <taxon>Bacteria</taxon>
        <taxon>Pseudomonadati</taxon>
        <taxon>Pseudomonadota</taxon>
        <taxon>Alphaproteobacteria</taxon>
        <taxon>Hyphomicrobiales</taxon>
        <taxon>Rhizobiaceae</taxon>
        <taxon>Sinorhizobium/Ensifer group</taxon>
        <taxon>Ensifer</taxon>
    </lineage>
</organism>
<evidence type="ECO:0000259" key="4">
    <source>
        <dbReference type="PROSITE" id="PS50043"/>
    </source>
</evidence>
<dbReference type="InterPro" id="IPR005143">
    <property type="entry name" value="TF_LuxR_autoind-bd_dom"/>
</dbReference>
<dbReference type="PANTHER" id="PTHR44688:SF16">
    <property type="entry name" value="DNA-BINDING TRANSCRIPTIONAL ACTIVATOR DEVR_DOSR"/>
    <property type="match status" value="1"/>
</dbReference>
<evidence type="ECO:0000256" key="1">
    <source>
        <dbReference type="ARBA" id="ARBA00023015"/>
    </source>
</evidence>
<dbReference type="InterPro" id="IPR000792">
    <property type="entry name" value="Tscrpt_reg_LuxR_C"/>
</dbReference>
<keyword evidence="3" id="KW-0804">Transcription</keyword>
<dbReference type="AlphaFoldDB" id="A0A0L8BMQ9"/>
<sequence>MIDFSANMASLMLPDGRSVRGPICCEDDIRRVIGQVADAYGFRGFLVLAVPDTGCSSLEANAIMTTYPVEFLKGYDSAGLINGSPVIQRLRRSTIPFTYDAHQLARRRADGKGDAAICVFEQAGMPRGIYLPVHDAGGHRAAIAFGGDRPVVSNDEMQELNLWAGILYSKLAEVRGRERRGSGSLSRREVECLRWAAAGKTTSEMARILALSEYTVNHYLNRATRKLDSVNRVQTVAKAMRAGLIN</sequence>
<proteinExistence type="predicted"/>
<dbReference type="SUPFAM" id="SSF46894">
    <property type="entry name" value="C-terminal effector domain of the bipartite response regulators"/>
    <property type="match status" value="1"/>
</dbReference>
<evidence type="ECO:0000313" key="5">
    <source>
        <dbReference type="EMBL" id="KOF15972.1"/>
    </source>
</evidence>
<dbReference type="GO" id="GO:0006355">
    <property type="term" value="P:regulation of DNA-templated transcription"/>
    <property type="evidence" value="ECO:0007669"/>
    <property type="project" value="InterPro"/>
</dbReference>
<accession>A0A0L8BMQ9</accession>
<dbReference type="SMART" id="SM00421">
    <property type="entry name" value="HTH_LUXR"/>
    <property type="match status" value="1"/>
</dbReference>
<keyword evidence="1" id="KW-0805">Transcription regulation</keyword>
<dbReference type="Proteomes" id="UP000037425">
    <property type="component" value="Unassembled WGS sequence"/>
</dbReference>
<comment type="caution">
    <text evidence="5">The sequence shown here is derived from an EMBL/GenBank/DDBJ whole genome shotgun (WGS) entry which is preliminary data.</text>
</comment>
<evidence type="ECO:0000313" key="6">
    <source>
        <dbReference type="Proteomes" id="UP000037425"/>
    </source>
</evidence>
<evidence type="ECO:0000256" key="3">
    <source>
        <dbReference type="ARBA" id="ARBA00023163"/>
    </source>
</evidence>
<feature type="domain" description="HTH luxR-type" evidence="4">
    <location>
        <begin position="178"/>
        <end position="243"/>
    </location>
</feature>
<dbReference type="Gene3D" id="1.10.10.10">
    <property type="entry name" value="Winged helix-like DNA-binding domain superfamily/Winged helix DNA-binding domain"/>
    <property type="match status" value="1"/>
</dbReference>
<dbReference type="InterPro" id="IPR016032">
    <property type="entry name" value="Sig_transdc_resp-reg_C-effctor"/>
</dbReference>
<dbReference type="InterPro" id="IPR036693">
    <property type="entry name" value="TF_LuxR_autoind-bd_dom_sf"/>
</dbReference>
<dbReference type="GO" id="GO:0003677">
    <property type="term" value="F:DNA binding"/>
    <property type="evidence" value="ECO:0007669"/>
    <property type="project" value="UniProtKB-KW"/>
</dbReference>
<dbReference type="Pfam" id="PF00196">
    <property type="entry name" value="GerE"/>
    <property type="match status" value="1"/>
</dbReference>
<dbReference type="PRINTS" id="PR00038">
    <property type="entry name" value="HTHLUXR"/>
</dbReference>
<dbReference type="PANTHER" id="PTHR44688">
    <property type="entry name" value="DNA-BINDING TRANSCRIPTIONAL ACTIVATOR DEVR_DOSR"/>
    <property type="match status" value="1"/>
</dbReference>
<dbReference type="RefSeq" id="WP_053250835.1">
    <property type="nucleotide sequence ID" value="NZ_LGAP01000016.1"/>
</dbReference>
<name>A0A0L8BMQ9_ENSAD</name>
<dbReference type="Pfam" id="PF03472">
    <property type="entry name" value="Autoind_bind"/>
    <property type="match status" value="1"/>
</dbReference>
<protein>
    <submittedName>
        <fullName evidence="5">LuxR family transcriptional regulator</fullName>
    </submittedName>
</protein>
<dbReference type="OrthoDB" id="8113315at2"/>
<dbReference type="PATRIC" id="fig|106592.7.peg.2124"/>
<dbReference type="InterPro" id="IPR036388">
    <property type="entry name" value="WH-like_DNA-bd_sf"/>
</dbReference>
<dbReference type="EMBL" id="LGAP01000016">
    <property type="protein sequence ID" value="KOF15972.1"/>
    <property type="molecule type" value="Genomic_DNA"/>
</dbReference>
<keyword evidence="2" id="KW-0238">DNA-binding</keyword>
<dbReference type="PROSITE" id="PS50043">
    <property type="entry name" value="HTH_LUXR_2"/>
    <property type="match status" value="1"/>
</dbReference>
<evidence type="ECO:0000256" key="2">
    <source>
        <dbReference type="ARBA" id="ARBA00023125"/>
    </source>
</evidence>
<dbReference type="CDD" id="cd06170">
    <property type="entry name" value="LuxR_C_like"/>
    <property type="match status" value="1"/>
</dbReference>